<sequence length="149" mass="17313">MPPYYVGNLAFSRITEDGKVETIRYPCKYGYPFGGPEDYTTTELGQQLIETFQEYNVHCMKDLKIRDGIDLVSVAYKREALVEHARKRNKLQPLRCYLSTWNVLAPWLTKYPDNYPLPPVNGQWMKEDLGKLLLLKLLIVNPHVNPHMA</sequence>
<reference evidence="1" key="1">
    <citation type="submission" date="2020-06" db="EMBL/GenBank/DDBJ databases">
        <authorList>
            <consortium name="Plant Systems Biology data submission"/>
        </authorList>
    </citation>
    <scope>NUCLEOTIDE SEQUENCE</scope>
    <source>
        <strain evidence="1">D6</strain>
    </source>
</reference>
<gene>
    <name evidence="1" type="ORF">SEMRO_639_G179750.1</name>
</gene>
<evidence type="ECO:0000313" key="2">
    <source>
        <dbReference type="Proteomes" id="UP001153069"/>
    </source>
</evidence>
<dbReference type="EMBL" id="CAICTM010000638">
    <property type="protein sequence ID" value="CAB9514215.1"/>
    <property type="molecule type" value="Genomic_DNA"/>
</dbReference>
<proteinExistence type="predicted"/>
<name>A0A9N8E5H0_9STRA</name>
<dbReference type="AlphaFoldDB" id="A0A9N8E5H0"/>
<accession>A0A9N8E5H0</accession>
<comment type="caution">
    <text evidence="1">The sequence shown here is derived from an EMBL/GenBank/DDBJ whole genome shotgun (WGS) entry which is preliminary data.</text>
</comment>
<evidence type="ECO:0000313" key="1">
    <source>
        <dbReference type="EMBL" id="CAB9514215.1"/>
    </source>
</evidence>
<dbReference type="Proteomes" id="UP001153069">
    <property type="component" value="Unassembled WGS sequence"/>
</dbReference>
<keyword evidence="2" id="KW-1185">Reference proteome</keyword>
<organism evidence="1 2">
    <name type="scientific">Seminavis robusta</name>
    <dbReference type="NCBI Taxonomy" id="568900"/>
    <lineage>
        <taxon>Eukaryota</taxon>
        <taxon>Sar</taxon>
        <taxon>Stramenopiles</taxon>
        <taxon>Ochrophyta</taxon>
        <taxon>Bacillariophyta</taxon>
        <taxon>Bacillariophyceae</taxon>
        <taxon>Bacillariophycidae</taxon>
        <taxon>Naviculales</taxon>
        <taxon>Naviculaceae</taxon>
        <taxon>Seminavis</taxon>
    </lineage>
</organism>
<protein>
    <submittedName>
        <fullName evidence="1">Uncharacterized protein</fullName>
    </submittedName>
</protein>